<organism evidence="1 2">
    <name type="scientific">Acer saccharum</name>
    <name type="common">Sugar maple</name>
    <dbReference type="NCBI Taxonomy" id="4024"/>
    <lineage>
        <taxon>Eukaryota</taxon>
        <taxon>Viridiplantae</taxon>
        <taxon>Streptophyta</taxon>
        <taxon>Embryophyta</taxon>
        <taxon>Tracheophyta</taxon>
        <taxon>Spermatophyta</taxon>
        <taxon>Magnoliopsida</taxon>
        <taxon>eudicotyledons</taxon>
        <taxon>Gunneridae</taxon>
        <taxon>Pentapetalae</taxon>
        <taxon>rosids</taxon>
        <taxon>malvids</taxon>
        <taxon>Sapindales</taxon>
        <taxon>Sapindaceae</taxon>
        <taxon>Hippocastanoideae</taxon>
        <taxon>Acereae</taxon>
        <taxon>Acer</taxon>
    </lineage>
</organism>
<dbReference type="PANTHER" id="PTHR47074">
    <property type="entry name" value="BNAC02G40300D PROTEIN"/>
    <property type="match status" value="1"/>
</dbReference>
<dbReference type="AlphaFoldDB" id="A0AA39SS55"/>
<evidence type="ECO:0000313" key="2">
    <source>
        <dbReference type="Proteomes" id="UP001168877"/>
    </source>
</evidence>
<reference evidence="1" key="1">
    <citation type="journal article" date="2022" name="Plant J.">
        <title>Strategies of tolerance reflected in two North American maple genomes.</title>
        <authorList>
            <person name="McEvoy S.L."/>
            <person name="Sezen U.U."/>
            <person name="Trouern-Trend A."/>
            <person name="McMahon S.M."/>
            <person name="Schaberg P.G."/>
            <person name="Yang J."/>
            <person name="Wegrzyn J.L."/>
            <person name="Swenson N.G."/>
        </authorList>
    </citation>
    <scope>NUCLEOTIDE SEQUENCE</scope>
    <source>
        <strain evidence="1">NS2018</strain>
    </source>
</reference>
<sequence>MGNLSKKGMAVDDLCPICSRGRESTLHAIWNCSKLKQVRSNVPFMSNNKWCDNASALDFLLFHTNILSIAELEMLCVILWRCWWRRNQIIHQAGVRSDEIVIDWAENFLKEFRNAYERNTDVSTLGSKKVLQNSGWKRPTEGVFKINTDAAFHSIIKLIGFGIVIRNYDGEVMGCSTQSISANFTPQSLLALTPSLADSDNSTLACWTRSRKWRPPQISSTSLHLEVVLDEDNAEF</sequence>
<name>A0AA39SS55_ACESA</name>
<proteinExistence type="predicted"/>
<accession>A0AA39SS55</accession>
<dbReference type="EMBL" id="JAUESC010000004">
    <property type="protein sequence ID" value="KAK0595652.1"/>
    <property type="molecule type" value="Genomic_DNA"/>
</dbReference>
<reference evidence="1" key="2">
    <citation type="submission" date="2023-06" db="EMBL/GenBank/DDBJ databases">
        <authorList>
            <person name="Swenson N.G."/>
            <person name="Wegrzyn J.L."/>
            <person name="Mcevoy S.L."/>
        </authorList>
    </citation>
    <scope>NUCLEOTIDE SEQUENCE</scope>
    <source>
        <strain evidence="1">NS2018</strain>
        <tissue evidence="1">Leaf</tissue>
    </source>
</reference>
<dbReference type="Proteomes" id="UP001168877">
    <property type="component" value="Unassembled WGS sequence"/>
</dbReference>
<evidence type="ECO:0008006" key="3">
    <source>
        <dbReference type="Google" id="ProtNLM"/>
    </source>
</evidence>
<dbReference type="PANTHER" id="PTHR47074:SF48">
    <property type="entry name" value="POLYNUCLEOTIDYL TRANSFERASE, RIBONUCLEASE H-LIKE SUPERFAMILY PROTEIN"/>
    <property type="match status" value="1"/>
</dbReference>
<dbReference type="InterPro" id="IPR052929">
    <property type="entry name" value="RNase_H-like_EbsB-rel"/>
</dbReference>
<comment type="caution">
    <text evidence="1">The sequence shown here is derived from an EMBL/GenBank/DDBJ whole genome shotgun (WGS) entry which is preliminary data.</text>
</comment>
<evidence type="ECO:0000313" key="1">
    <source>
        <dbReference type="EMBL" id="KAK0595652.1"/>
    </source>
</evidence>
<keyword evidence="2" id="KW-1185">Reference proteome</keyword>
<protein>
    <recommendedName>
        <fullName evidence="3">Reverse transcriptase zinc-binding domain-containing protein</fullName>
    </recommendedName>
</protein>
<gene>
    <name evidence="1" type="ORF">LWI29_008728</name>
</gene>